<dbReference type="Pfam" id="PF07583">
    <property type="entry name" value="PSCyt2"/>
    <property type="match status" value="1"/>
</dbReference>
<dbReference type="GO" id="GO:0009055">
    <property type="term" value="F:electron transfer activity"/>
    <property type="evidence" value="ECO:0007669"/>
    <property type="project" value="InterPro"/>
</dbReference>
<evidence type="ECO:0008006" key="7">
    <source>
        <dbReference type="Google" id="ProtNLM"/>
    </source>
</evidence>
<evidence type="ECO:0000256" key="1">
    <source>
        <dbReference type="SAM" id="SignalP"/>
    </source>
</evidence>
<dbReference type="InterPro" id="IPR036909">
    <property type="entry name" value="Cyt_c-like_dom_sf"/>
</dbReference>
<dbReference type="eggNOG" id="COG2010">
    <property type="taxonomic scope" value="Bacteria"/>
</dbReference>
<dbReference type="STRING" id="497964.CfE428DRAFT_0982"/>
<keyword evidence="1" id="KW-0732">Signal</keyword>
<evidence type="ECO:0000313" key="6">
    <source>
        <dbReference type="Proteomes" id="UP000005824"/>
    </source>
</evidence>
<dbReference type="InterPro" id="IPR011444">
    <property type="entry name" value="DUF1549"/>
</dbReference>
<dbReference type="EMBL" id="ABVL01000002">
    <property type="protein sequence ID" value="EDY21737.1"/>
    <property type="molecule type" value="Genomic_DNA"/>
</dbReference>
<protein>
    <recommendedName>
        <fullName evidence="7">Cytochrome c domain-containing protein</fullName>
    </recommendedName>
</protein>
<gene>
    <name evidence="5" type="ORF">CfE428DRAFT_0982</name>
</gene>
<dbReference type="PANTHER" id="PTHR35889">
    <property type="entry name" value="CYCLOINULO-OLIGOSACCHARIDE FRUCTANOTRANSFERASE-RELATED"/>
    <property type="match status" value="1"/>
</dbReference>
<dbReference type="SUPFAM" id="SSF46626">
    <property type="entry name" value="Cytochrome c"/>
    <property type="match status" value="1"/>
</dbReference>
<evidence type="ECO:0000259" key="3">
    <source>
        <dbReference type="Pfam" id="PF07587"/>
    </source>
</evidence>
<dbReference type="Pfam" id="PF07587">
    <property type="entry name" value="PSD1"/>
    <property type="match status" value="1"/>
</dbReference>
<feature type="signal peptide" evidence="1">
    <location>
        <begin position="1"/>
        <end position="26"/>
    </location>
</feature>
<sequence precursor="true">MTRQPLFVSFASVGCSLIALATVASAAESTPDNKVHFNRDIRPIFSDTCFHCHGFDPKGRKAGLRLDIREDALKKTDNDVYPIVPGKPDESEIIERLFSTDPDDIMPPPKAHKEIPLAQRELIKRWVAEGAQYEPPWAYAPLNKPAVPVISNQYSVKSGSPIVNPIDNFIREKLAEKKIEPSPEAPKAKLLRRLSLDLIGLPPTPEEVAAFLADDSPDAYEKQVDRLLASPRYGERMAVWWLDVARFTDTVGFHGDQNQRIFPYRDYVINAFNSDKPFDQFTIEQLAGDLLPHPTTEQLVATGYNRLNMMTREGGAQPNEYLAKYGAERVRSVAAAWFGSTFGCSECHDHKFDPIKTRDFYELKSFFADVKQWGVYSDYGYTKNAELAGFNNDYPFPPEIQVDSPYRQAEKKQAEAEIDAHLKTTREDLAKNPRLHGQFEQWITDSRAFLEKDNSGWTSPALSAVILGKGDKLEIDRDVLIDAGLAVQLEKPLTKDESLRIATRTGGVHIASVRIELAQNLADEKEIEASLSKSVKVTASVKAANGKMRRLGVYYADATDKFPRFTNGKETLGVVTEWKLPHSKPAKSPSAVWLLDPPVTLAADEKLVLTISGDSPLPLRISTSPFAGRTPLGLDVAALRSALNTNPAALSESQTALLADTWLFSTAADRADFDRYKELASDLRESRNGKAWTMVTQAVEPLLTRVLPRGNWQSEDGPVVLPSTPSFLPGREESTPEHRLTRLDLAKYIVSKKNPITARAVMNRLWQQFFGTGISSTVDDLGSQGDPPSHPELLDWIASEFRDNGWDFKHMIKLFVMSATYRQSSALRPELHEIDPANRLLASQNPRRLEAEFVRDNALFIAGILNTSQIGGPSFYPYQPPGYYDALQFPNREYVASTGPEQWRRGVYIHWQRTFLHPMLANFDAPARDECAALRVVSNTPQQALTLLNDPTFVEAARLLAGRLLKDANAPTDDARIDRAFQITVARAPKEKERASLEKFLATQRDYYREHVDDAGKLLKIGYAPPTQGDPAEAAAWTTVCRVILNSQEVITRY</sequence>
<feature type="domain" description="DUF1549" evidence="2">
    <location>
        <begin position="165"/>
        <end position="371"/>
    </location>
</feature>
<organism evidence="5 6">
    <name type="scientific">Chthoniobacter flavus Ellin428</name>
    <dbReference type="NCBI Taxonomy" id="497964"/>
    <lineage>
        <taxon>Bacteria</taxon>
        <taxon>Pseudomonadati</taxon>
        <taxon>Verrucomicrobiota</taxon>
        <taxon>Spartobacteria</taxon>
        <taxon>Chthoniobacterales</taxon>
        <taxon>Chthoniobacteraceae</taxon>
        <taxon>Chthoniobacter</taxon>
    </lineage>
</organism>
<feature type="domain" description="DUF1553" evidence="3">
    <location>
        <begin position="741"/>
        <end position="1001"/>
    </location>
</feature>
<dbReference type="GO" id="GO:0020037">
    <property type="term" value="F:heme binding"/>
    <property type="evidence" value="ECO:0007669"/>
    <property type="project" value="InterPro"/>
</dbReference>
<dbReference type="Proteomes" id="UP000005824">
    <property type="component" value="Unassembled WGS sequence"/>
</dbReference>
<feature type="domain" description="Cytochrome C Planctomycete-type" evidence="4">
    <location>
        <begin position="49"/>
        <end position="109"/>
    </location>
</feature>
<evidence type="ECO:0000259" key="4">
    <source>
        <dbReference type="Pfam" id="PF07635"/>
    </source>
</evidence>
<dbReference type="InterPro" id="IPR011429">
    <property type="entry name" value="Cyt_c_Planctomycete-type"/>
</dbReference>
<keyword evidence="6" id="KW-1185">Reference proteome</keyword>
<comment type="caution">
    <text evidence="5">The sequence shown here is derived from an EMBL/GenBank/DDBJ whole genome shotgun (WGS) entry which is preliminary data.</text>
</comment>
<name>B4CWE5_9BACT</name>
<dbReference type="PANTHER" id="PTHR35889:SF3">
    <property type="entry name" value="F-BOX DOMAIN-CONTAINING PROTEIN"/>
    <property type="match status" value="1"/>
</dbReference>
<dbReference type="AlphaFoldDB" id="B4CWE5"/>
<evidence type="ECO:0000313" key="5">
    <source>
        <dbReference type="EMBL" id="EDY21737.1"/>
    </source>
</evidence>
<feature type="chain" id="PRO_5002800234" description="Cytochrome c domain-containing protein" evidence="1">
    <location>
        <begin position="27"/>
        <end position="1054"/>
    </location>
</feature>
<accession>B4CWE5</accession>
<dbReference type="InterPro" id="IPR022655">
    <property type="entry name" value="DUF1553"/>
</dbReference>
<dbReference type="RefSeq" id="WP_006978309.1">
    <property type="nucleotide sequence ID" value="NZ_ABVL01000002.1"/>
</dbReference>
<evidence type="ECO:0000259" key="2">
    <source>
        <dbReference type="Pfam" id="PF07583"/>
    </source>
</evidence>
<dbReference type="PROSITE" id="PS51257">
    <property type="entry name" value="PROKAR_LIPOPROTEIN"/>
    <property type="match status" value="1"/>
</dbReference>
<proteinExistence type="predicted"/>
<dbReference type="Pfam" id="PF07635">
    <property type="entry name" value="PSCyt1"/>
    <property type="match status" value="1"/>
</dbReference>
<dbReference type="InParanoid" id="B4CWE5"/>
<reference evidence="5 6" key="1">
    <citation type="journal article" date="2011" name="J. Bacteriol.">
        <title>Genome sequence of Chthoniobacter flavus Ellin428, an aerobic heterotrophic soil bacterium.</title>
        <authorList>
            <person name="Kant R."/>
            <person name="van Passel M.W."/>
            <person name="Palva A."/>
            <person name="Lucas S."/>
            <person name="Lapidus A."/>
            <person name="Glavina Del Rio T."/>
            <person name="Dalin E."/>
            <person name="Tice H."/>
            <person name="Bruce D."/>
            <person name="Goodwin L."/>
            <person name="Pitluck S."/>
            <person name="Larimer F.W."/>
            <person name="Land M.L."/>
            <person name="Hauser L."/>
            <person name="Sangwan P."/>
            <person name="de Vos W.M."/>
            <person name="Janssen P.H."/>
            <person name="Smidt H."/>
        </authorList>
    </citation>
    <scope>NUCLEOTIDE SEQUENCE [LARGE SCALE GENOMIC DNA]</scope>
    <source>
        <strain evidence="5 6">Ellin428</strain>
    </source>
</reference>